<organism evidence="2 3">
    <name type="scientific">Protopolystoma xenopodis</name>
    <dbReference type="NCBI Taxonomy" id="117903"/>
    <lineage>
        <taxon>Eukaryota</taxon>
        <taxon>Metazoa</taxon>
        <taxon>Spiralia</taxon>
        <taxon>Lophotrochozoa</taxon>
        <taxon>Platyhelminthes</taxon>
        <taxon>Monogenea</taxon>
        <taxon>Polyopisthocotylea</taxon>
        <taxon>Polystomatidea</taxon>
        <taxon>Polystomatidae</taxon>
        <taxon>Protopolystoma</taxon>
    </lineage>
</organism>
<dbReference type="Proteomes" id="UP000784294">
    <property type="component" value="Unassembled WGS sequence"/>
</dbReference>
<evidence type="ECO:0000313" key="3">
    <source>
        <dbReference type="Proteomes" id="UP000784294"/>
    </source>
</evidence>
<keyword evidence="3" id="KW-1185">Reference proteome</keyword>
<gene>
    <name evidence="2" type="ORF">PXEA_LOCUS30931</name>
</gene>
<protein>
    <submittedName>
        <fullName evidence="2">Uncharacterized protein</fullName>
    </submittedName>
</protein>
<feature type="region of interest" description="Disordered" evidence="1">
    <location>
        <begin position="93"/>
        <end position="140"/>
    </location>
</feature>
<comment type="caution">
    <text evidence="2">The sequence shown here is derived from an EMBL/GenBank/DDBJ whole genome shotgun (WGS) entry which is preliminary data.</text>
</comment>
<accession>A0A3S5B997</accession>
<name>A0A3S5B997_9PLAT</name>
<sequence>MLLPSFSLHTIESIACFFPLSGSLVLDQKDKADLLPTPSSDSTSSTPAPSANALSNPSDNFIDRAYFSAPADSEASDPHSASLLARASSGIQYEKHQTRPISHSPHPASSPPPIRASSSEPTSTIKCPSPIIFRPTPRQTSPVIVNKTYKPSTPQIPRTAADVRRQVREALGYKGEPDPYSFLVIAISTFFV</sequence>
<evidence type="ECO:0000256" key="1">
    <source>
        <dbReference type="SAM" id="MobiDB-lite"/>
    </source>
</evidence>
<proteinExistence type="predicted"/>
<dbReference type="EMBL" id="CAAALY010255149">
    <property type="protein sequence ID" value="VEL37491.1"/>
    <property type="molecule type" value="Genomic_DNA"/>
</dbReference>
<feature type="region of interest" description="Disordered" evidence="1">
    <location>
        <begin position="34"/>
        <end position="58"/>
    </location>
</feature>
<evidence type="ECO:0000313" key="2">
    <source>
        <dbReference type="EMBL" id="VEL37491.1"/>
    </source>
</evidence>
<reference evidence="2" key="1">
    <citation type="submission" date="2018-11" db="EMBL/GenBank/DDBJ databases">
        <authorList>
            <consortium name="Pathogen Informatics"/>
        </authorList>
    </citation>
    <scope>NUCLEOTIDE SEQUENCE</scope>
</reference>
<dbReference type="AlphaFoldDB" id="A0A3S5B997"/>